<comment type="catalytic activity">
    <reaction evidence="13 15">
        <text>riboflavin + ATP = FMN + ADP + H(+)</text>
        <dbReference type="Rhea" id="RHEA:14357"/>
        <dbReference type="ChEBI" id="CHEBI:15378"/>
        <dbReference type="ChEBI" id="CHEBI:30616"/>
        <dbReference type="ChEBI" id="CHEBI:57986"/>
        <dbReference type="ChEBI" id="CHEBI:58210"/>
        <dbReference type="ChEBI" id="CHEBI:456216"/>
        <dbReference type="EC" id="2.7.1.26"/>
    </reaction>
</comment>
<name>A0ABU2ZZV6_9GAMM</name>
<dbReference type="SUPFAM" id="SSF82114">
    <property type="entry name" value="Riboflavin kinase-like"/>
    <property type="match status" value="1"/>
</dbReference>
<evidence type="ECO:0000259" key="16">
    <source>
        <dbReference type="SMART" id="SM00904"/>
    </source>
</evidence>
<keyword evidence="4 15" id="KW-0285">Flavoprotein</keyword>
<dbReference type="Pfam" id="PF06574">
    <property type="entry name" value="FAD_syn"/>
    <property type="match status" value="1"/>
</dbReference>
<dbReference type="Gene3D" id="2.40.30.30">
    <property type="entry name" value="Riboflavin kinase-like"/>
    <property type="match status" value="1"/>
</dbReference>
<evidence type="ECO:0000256" key="15">
    <source>
        <dbReference type="PIRNR" id="PIRNR004491"/>
    </source>
</evidence>
<dbReference type="InterPro" id="IPR015864">
    <property type="entry name" value="FAD_synthase"/>
</dbReference>
<keyword evidence="12" id="KW-0511">Multifunctional enzyme</keyword>
<dbReference type="PIRSF" id="PIRSF004491">
    <property type="entry name" value="FAD_Synth"/>
    <property type="match status" value="1"/>
</dbReference>
<dbReference type="PANTHER" id="PTHR22749">
    <property type="entry name" value="RIBOFLAVIN KINASE/FMN ADENYLYLTRANSFERASE"/>
    <property type="match status" value="1"/>
</dbReference>
<dbReference type="NCBIfam" id="NF004162">
    <property type="entry name" value="PRK05627.1-5"/>
    <property type="match status" value="1"/>
</dbReference>
<dbReference type="PANTHER" id="PTHR22749:SF6">
    <property type="entry name" value="RIBOFLAVIN KINASE"/>
    <property type="match status" value="1"/>
</dbReference>
<keyword evidence="7 15" id="KW-0548">Nucleotidyltransferase</keyword>
<dbReference type="Pfam" id="PF01687">
    <property type="entry name" value="Flavokinase"/>
    <property type="match status" value="1"/>
</dbReference>
<dbReference type="EC" id="2.7.7.2" evidence="15"/>
<keyword evidence="5 15" id="KW-0288">FMN</keyword>
<dbReference type="RefSeq" id="WP_311576588.1">
    <property type="nucleotide sequence ID" value="NZ_JAVRIF010000001.1"/>
</dbReference>
<evidence type="ECO:0000256" key="11">
    <source>
        <dbReference type="ARBA" id="ARBA00022840"/>
    </source>
</evidence>
<comment type="pathway">
    <text evidence="2 15">Cofactor biosynthesis; FAD biosynthesis; FAD from FMN: step 1/1.</text>
</comment>
<evidence type="ECO:0000256" key="3">
    <source>
        <dbReference type="ARBA" id="ARBA00005201"/>
    </source>
</evidence>
<evidence type="ECO:0000256" key="4">
    <source>
        <dbReference type="ARBA" id="ARBA00022630"/>
    </source>
</evidence>
<dbReference type="Gene3D" id="3.40.50.620">
    <property type="entry name" value="HUPs"/>
    <property type="match status" value="1"/>
</dbReference>
<dbReference type="InterPro" id="IPR023468">
    <property type="entry name" value="Riboflavin_kinase"/>
</dbReference>
<dbReference type="InterPro" id="IPR023465">
    <property type="entry name" value="Riboflavin_kinase_dom_sf"/>
</dbReference>
<evidence type="ECO:0000256" key="1">
    <source>
        <dbReference type="ARBA" id="ARBA00002121"/>
    </source>
</evidence>
<comment type="function">
    <text evidence="1">Catalyzes the phosphorylation of riboflavin to FMN followed by the adenylation of FMN to FAD.</text>
</comment>
<organism evidence="17 18">
    <name type="scientific">Thalassotalea castellviae</name>
    <dbReference type="NCBI Taxonomy" id="3075612"/>
    <lineage>
        <taxon>Bacteria</taxon>
        <taxon>Pseudomonadati</taxon>
        <taxon>Pseudomonadota</taxon>
        <taxon>Gammaproteobacteria</taxon>
        <taxon>Alteromonadales</taxon>
        <taxon>Colwelliaceae</taxon>
        <taxon>Thalassotalea</taxon>
    </lineage>
</organism>
<evidence type="ECO:0000256" key="6">
    <source>
        <dbReference type="ARBA" id="ARBA00022679"/>
    </source>
</evidence>
<dbReference type="InterPro" id="IPR014729">
    <property type="entry name" value="Rossmann-like_a/b/a_fold"/>
</dbReference>
<evidence type="ECO:0000256" key="7">
    <source>
        <dbReference type="ARBA" id="ARBA00022695"/>
    </source>
</evidence>
<comment type="caution">
    <text evidence="17">The sequence shown here is derived from an EMBL/GenBank/DDBJ whole genome shotgun (WGS) entry which is preliminary data.</text>
</comment>
<comment type="pathway">
    <text evidence="3 15">Cofactor biosynthesis; FMN biosynthesis; FMN from riboflavin (ATP route): step 1/1.</text>
</comment>
<dbReference type="Proteomes" id="UP001266357">
    <property type="component" value="Unassembled WGS sequence"/>
</dbReference>
<dbReference type="EC" id="2.7.1.26" evidence="15"/>
<dbReference type="InterPro" id="IPR002606">
    <property type="entry name" value="Riboflavin_kinase_bac"/>
</dbReference>
<evidence type="ECO:0000256" key="5">
    <source>
        <dbReference type="ARBA" id="ARBA00022643"/>
    </source>
</evidence>
<evidence type="ECO:0000256" key="12">
    <source>
        <dbReference type="ARBA" id="ARBA00023268"/>
    </source>
</evidence>
<dbReference type="EMBL" id="JAVRIF010000001">
    <property type="protein sequence ID" value="MDT0602413.1"/>
    <property type="molecule type" value="Genomic_DNA"/>
</dbReference>
<comment type="catalytic activity">
    <reaction evidence="14 15">
        <text>FMN + ATP + H(+) = FAD + diphosphate</text>
        <dbReference type="Rhea" id="RHEA:17237"/>
        <dbReference type="ChEBI" id="CHEBI:15378"/>
        <dbReference type="ChEBI" id="CHEBI:30616"/>
        <dbReference type="ChEBI" id="CHEBI:33019"/>
        <dbReference type="ChEBI" id="CHEBI:57692"/>
        <dbReference type="ChEBI" id="CHEBI:58210"/>
        <dbReference type="EC" id="2.7.7.2"/>
    </reaction>
</comment>
<evidence type="ECO:0000256" key="9">
    <source>
        <dbReference type="ARBA" id="ARBA00022777"/>
    </source>
</evidence>
<dbReference type="CDD" id="cd02064">
    <property type="entry name" value="FAD_synthetase_N"/>
    <property type="match status" value="1"/>
</dbReference>
<evidence type="ECO:0000256" key="14">
    <source>
        <dbReference type="ARBA" id="ARBA00049494"/>
    </source>
</evidence>
<evidence type="ECO:0000256" key="2">
    <source>
        <dbReference type="ARBA" id="ARBA00004726"/>
    </source>
</evidence>
<protein>
    <recommendedName>
        <fullName evidence="15">Riboflavin biosynthesis protein</fullName>
    </recommendedName>
    <domain>
        <recommendedName>
            <fullName evidence="15">Riboflavin kinase</fullName>
            <ecNumber evidence="15">2.7.1.26</ecNumber>
        </recommendedName>
        <alternativeName>
            <fullName evidence="15">Flavokinase</fullName>
        </alternativeName>
    </domain>
    <domain>
        <recommendedName>
            <fullName evidence="15">FMN adenylyltransferase</fullName>
            <ecNumber evidence="15">2.7.7.2</ecNumber>
        </recommendedName>
        <alternativeName>
            <fullName evidence="15">FAD pyrophosphorylase</fullName>
        </alternativeName>
        <alternativeName>
            <fullName evidence="15">FAD synthase</fullName>
        </alternativeName>
    </domain>
</protein>
<keyword evidence="6 15" id="KW-0808">Transferase</keyword>
<reference evidence="17 18" key="1">
    <citation type="submission" date="2023-09" db="EMBL/GenBank/DDBJ databases">
        <authorList>
            <person name="Rey-Velasco X."/>
        </authorList>
    </citation>
    <scope>NUCLEOTIDE SEQUENCE [LARGE SCALE GENOMIC DNA]</scope>
    <source>
        <strain evidence="17 18">W431</strain>
    </source>
</reference>
<dbReference type="SUPFAM" id="SSF52374">
    <property type="entry name" value="Nucleotidylyl transferase"/>
    <property type="match status" value="1"/>
</dbReference>
<gene>
    <name evidence="17" type="primary">ribF</name>
    <name evidence="17" type="ORF">RM573_02285</name>
</gene>
<evidence type="ECO:0000313" key="17">
    <source>
        <dbReference type="EMBL" id="MDT0602413.1"/>
    </source>
</evidence>
<keyword evidence="10 15" id="KW-0274">FAD</keyword>
<dbReference type="NCBIfam" id="TIGR00083">
    <property type="entry name" value="ribF"/>
    <property type="match status" value="1"/>
</dbReference>
<evidence type="ECO:0000256" key="8">
    <source>
        <dbReference type="ARBA" id="ARBA00022741"/>
    </source>
</evidence>
<dbReference type="InterPro" id="IPR015865">
    <property type="entry name" value="Riboflavin_kinase_bac/euk"/>
</dbReference>
<evidence type="ECO:0000313" key="18">
    <source>
        <dbReference type="Proteomes" id="UP001266357"/>
    </source>
</evidence>
<sequence length="316" mass="35816">MQLIRGIHNIKSVENSSDNNGCVLTIGNFDGVHLGHQQVIKALVEKAKRLNCIATVLVFEPQPQELFSPETAPARLTRLRDKYVLLERLGVERLICVNFNQKFAQLTAKDFVEKLLVKQLNVKYLIIGDDFHFGKNRQGNFETLCDAGKYFDFGVSDTASYKVSACRISSTEIRKALENNKLKEAEQMLGRPYSIIGRVFHGDKRGRELGFPTANVLLKRRVSPVSGVYVVKVKTNNGDFFGVANIGSRPTVSGIRQQLEVHIFNFQQDIYGQSIEVVLLHKLREEQRFNSLNELKQQISKDSEQAWQFTQALSLD</sequence>
<keyword evidence="9 15" id="KW-0418">Kinase</keyword>
<dbReference type="NCBIfam" id="NF004159">
    <property type="entry name" value="PRK05627.1-2"/>
    <property type="match status" value="1"/>
</dbReference>
<keyword evidence="11 15" id="KW-0067">ATP-binding</keyword>
<evidence type="ECO:0000256" key="13">
    <source>
        <dbReference type="ARBA" id="ARBA00047880"/>
    </source>
</evidence>
<comment type="similarity">
    <text evidence="15">Belongs to the ribF family.</text>
</comment>
<proteinExistence type="inferred from homology"/>
<accession>A0ABU2ZZV6</accession>
<dbReference type="SMART" id="SM00904">
    <property type="entry name" value="Flavokinase"/>
    <property type="match status" value="1"/>
</dbReference>
<dbReference type="GO" id="GO:0008531">
    <property type="term" value="F:riboflavin kinase activity"/>
    <property type="evidence" value="ECO:0007669"/>
    <property type="project" value="UniProtKB-EC"/>
</dbReference>
<keyword evidence="18" id="KW-1185">Reference proteome</keyword>
<feature type="domain" description="Riboflavin kinase" evidence="16">
    <location>
        <begin position="188"/>
        <end position="311"/>
    </location>
</feature>
<keyword evidence="8 15" id="KW-0547">Nucleotide-binding</keyword>
<dbReference type="GO" id="GO:0003919">
    <property type="term" value="F:FMN adenylyltransferase activity"/>
    <property type="evidence" value="ECO:0007669"/>
    <property type="project" value="UniProtKB-EC"/>
</dbReference>
<evidence type="ECO:0000256" key="10">
    <source>
        <dbReference type="ARBA" id="ARBA00022827"/>
    </source>
</evidence>
<dbReference type="NCBIfam" id="NF004160">
    <property type="entry name" value="PRK05627.1-3"/>
    <property type="match status" value="1"/>
</dbReference>
<dbReference type="NCBIfam" id="NF004163">
    <property type="entry name" value="PRK05627.1-6"/>
    <property type="match status" value="1"/>
</dbReference>